<gene>
    <name evidence="1" type="ORF">QAD02_013869</name>
</gene>
<organism evidence="1 2">
    <name type="scientific">Eretmocerus hayati</name>
    <dbReference type="NCBI Taxonomy" id="131215"/>
    <lineage>
        <taxon>Eukaryota</taxon>
        <taxon>Metazoa</taxon>
        <taxon>Ecdysozoa</taxon>
        <taxon>Arthropoda</taxon>
        <taxon>Hexapoda</taxon>
        <taxon>Insecta</taxon>
        <taxon>Pterygota</taxon>
        <taxon>Neoptera</taxon>
        <taxon>Endopterygota</taxon>
        <taxon>Hymenoptera</taxon>
        <taxon>Apocrita</taxon>
        <taxon>Proctotrupomorpha</taxon>
        <taxon>Chalcidoidea</taxon>
        <taxon>Aphelinidae</taxon>
        <taxon>Aphelininae</taxon>
        <taxon>Eretmocerus</taxon>
    </lineage>
</organism>
<comment type="caution">
    <text evidence="1">The sequence shown here is derived from an EMBL/GenBank/DDBJ whole genome shotgun (WGS) entry which is preliminary data.</text>
</comment>
<reference evidence="1" key="1">
    <citation type="submission" date="2023-04" db="EMBL/GenBank/DDBJ databases">
        <title>A chromosome-level genome assembly of the parasitoid wasp Eretmocerus hayati.</title>
        <authorList>
            <person name="Zhong Y."/>
            <person name="Liu S."/>
            <person name="Liu Y."/>
        </authorList>
    </citation>
    <scope>NUCLEOTIDE SEQUENCE</scope>
    <source>
        <strain evidence="1">ZJU_SS_LIU_2023</strain>
    </source>
</reference>
<dbReference type="Proteomes" id="UP001239111">
    <property type="component" value="Chromosome 2"/>
</dbReference>
<dbReference type="EMBL" id="CM056742">
    <property type="protein sequence ID" value="KAJ8678082.1"/>
    <property type="molecule type" value="Genomic_DNA"/>
</dbReference>
<evidence type="ECO:0000313" key="2">
    <source>
        <dbReference type="Proteomes" id="UP001239111"/>
    </source>
</evidence>
<name>A0ACC2P3W4_9HYME</name>
<keyword evidence="2" id="KW-1185">Reference proteome</keyword>
<proteinExistence type="predicted"/>
<accession>A0ACC2P3W4</accession>
<protein>
    <submittedName>
        <fullName evidence="1">Uncharacterized protein</fullName>
    </submittedName>
</protein>
<sequence>MLRETANDVHEGNTDLPRRLRSVGNKFMNSNVMTAQETVYHCLSMPLVRSSRDDVHVNTVPARDRVRMLKSLKDMKQLDDDSEDIYYEDIFHNYEKRRRALDDCCLAEYVTEHKTSQLKKFGEEYEIDEDDFEDQKRTKPKILRYRGYRLAKDRVNYYREQVLLFLPWRNEFEETESKNCEIVFNKNKNIIKRNMSKFAPIEDDELEDCEERVKLDMAEEQEGELDRFLRI</sequence>
<evidence type="ECO:0000313" key="1">
    <source>
        <dbReference type="EMBL" id="KAJ8678082.1"/>
    </source>
</evidence>